<dbReference type="PROSITE" id="PS00086">
    <property type="entry name" value="CYTOCHROME_P450"/>
    <property type="match status" value="1"/>
</dbReference>
<keyword evidence="9" id="KW-0492">Microsome</keyword>
<proteinExistence type="evidence at transcript level"/>
<evidence type="ECO:0000256" key="5">
    <source>
        <dbReference type="ARBA" id="ARBA00010617"/>
    </source>
</evidence>
<dbReference type="PANTHER" id="PTHR24289">
    <property type="entry name" value="STEROID 17-ALPHA-HYDROXYLASE/17,20 LYASE"/>
    <property type="match status" value="1"/>
</dbReference>
<dbReference type="GO" id="GO:0020037">
    <property type="term" value="F:heme binding"/>
    <property type="evidence" value="ECO:0007669"/>
    <property type="project" value="InterPro"/>
</dbReference>
<dbReference type="GO" id="GO:0004508">
    <property type="term" value="F:steroid 17-alpha-monooxygenase activity"/>
    <property type="evidence" value="ECO:0007669"/>
    <property type="project" value="TreeGrafter"/>
</dbReference>
<evidence type="ECO:0000256" key="15">
    <source>
        <dbReference type="RuleBase" id="RU000461"/>
    </source>
</evidence>
<dbReference type="GO" id="GO:0005506">
    <property type="term" value="F:iron ion binding"/>
    <property type="evidence" value="ECO:0007669"/>
    <property type="project" value="InterPro"/>
</dbReference>
<dbReference type="SUPFAM" id="SSF48264">
    <property type="entry name" value="Cytochrome P450"/>
    <property type="match status" value="1"/>
</dbReference>
<dbReference type="PRINTS" id="PR00385">
    <property type="entry name" value="P450"/>
</dbReference>
<evidence type="ECO:0000313" key="16">
    <source>
        <dbReference type="EMBL" id="BAV93919.1"/>
    </source>
</evidence>
<keyword evidence="12 15" id="KW-0503">Monooxygenase</keyword>
<accession>A0A1J1DVN0</accession>
<dbReference type="EMBL" id="LC125369">
    <property type="protein sequence ID" value="BAV93919.1"/>
    <property type="molecule type" value="mRNA"/>
</dbReference>
<evidence type="ECO:0000256" key="9">
    <source>
        <dbReference type="ARBA" id="ARBA00022848"/>
    </source>
</evidence>
<keyword evidence="13" id="KW-0472">Membrane</keyword>
<dbReference type="AlphaFoldDB" id="A0A1J1DVN0"/>
<name>A0A1J1DVN0_9MYRI</name>
<evidence type="ECO:0000256" key="3">
    <source>
        <dbReference type="ARBA" id="ARBA00004174"/>
    </source>
</evidence>
<reference evidence="16" key="1">
    <citation type="journal article" date="2017" name="FEBS Open Bio">
        <title>A novel cytochrome P450, CYP3201B1, is involved in (R)-mandelonitrile biosynthesis in a cyanogenic millipede.</title>
        <authorList>
            <person name="Yamaguchi T."/>
            <person name="Kuwahara Y."/>
            <person name="Asano Y."/>
        </authorList>
    </citation>
    <scope>NUCLEOTIDE SEQUENCE</scope>
</reference>
<dbReference type="GO" id="GO:0042446">
    <property type="term" value="P:hormone biosynthetic process"/>
    <property type="evidence" value="ECO:0007669"/>
    <property type="project" value="TreeGrafter"/>
</dbReference>
<gene>
    <name evidence="16" type="primary">cyp3201e2</name>
</gene>
<evidence type="ECO:0000256" key="7">
    <source>
        <dbReference type="ARBA" id="ARBA00022723"/>
    </source>
</evidence>
<dbReference type="PANTHER" id="PTHR24289:SF1">
    <property type="entry name" value="STEROID 17-ALPHA-HYDROXYLASE_17,20 LYASE"/>
    <property type="match status" value="1"/>
</dbReference>
<evidence type="ECO:0000256" key="4">
    <source>
        <dbReference type="ARBA" id="ARBA00004406"/>
    </source>
</evidence>
<protein>
    <submittedName>
        <fullName evidence="16">Cytochrome P450 3201E2</fullName>
    </submittedName>
</protein>
<evidence type="ECO:0000256" key="12">
    <source>
        <dbReference type="ARBA" id="ARBA00023033"/>
    </source>
</evidence>
<dbReference type="InterPro" id="IPR002401">
    <property type="entry name" value="Cyt_P450_E_grp-I"/>
</dbReference>
<comment type="function">
    <text evidence="2">May be involved in the metabolism of insect hormones and in the breakdown of synthetic insecticides.</text>
</comment>
<evidence type="ECO:0000256" key="14">
    <source>
        <dbReference type="PIRSR" id="PIRSR602401-1"/>
    </source>
</evidence>
<evidence type="ECO:0000256" key="8">
    <source>
        <dbReference type="ARBA" id="ARBA00022824"/>
    </source>
</evidence>
<keyword evidence="11 14" id="KW-0408">Iron</keyword>
<comment type="cofactor">
    <cofactor evidence="1 14">
        <name>heme</name>
        <dbReference type="ChEBI" id="CHEBI:30413"/>
    </cofactor>
</comment>
<dbReference type="Gene3D" id="1.10.630.10">
    <property type="entry name" value="Cytochrome P450"/>
    <property type="match status" value="1"/>
</dbReference>
<dbReference type="GO" id="GO:0005789">
    <property type="term" value="C:endoplasmic reticulum membrane"/>
    <property type="evidence" value="ECO:0007669"/>
    <property type="project" value="UniProtKB-SubCell"/>
</dbReference>
<dbReference type="InterPro" id="IPR017972">
    <property type="entry name" value="Cyt_P450_CS"/>
</dbReference>
<evidence type="ECO:0000256" key="13">
    <source>
        <dbReference type="ARBA" id="ARBA00023136"/>
    </source>
</evidence>
<comment type="similarity">
    <text evidence="5 15">Belongs to the cytochrome P450 family.</text>
</comment>
<keyword evidence="10 15" id="KW-0560">Oxidoreductase</keyword>
<comment type="subcellular location">
    <subcellularLocation>
        <location evidence="4">Endoplasmic reticulum membrane</location>
        <topology evidence="4">Peripheral membrane protein</topology>
    </subcellularLocation>
    <subcellularLocation>
        <location evidence="3">Microsome membrane</location>
        <topology evidence="3">Peripheral membrane protein</topology>
    </subcellularLocation>
</comment>
<evidence type="ECO:0000256" key="6">
    <source>
        <dbReference type="ARBA" id="ARBA00022617"/>
    </source>
</evidence>
<dbReference type="InterPro" id="IPR001128">
    <property type="entry name" value="Cyt_P450"/>
</dbReference>
<dbReference type="PRINTS" id="PR00463">
    <property type="entry name" value="EP450I"/>
</dbReference>
<evidence type="ECO:0000256" key="1">
    <source>
        <dbReference type="ARBA" id="ARBA00001971"/>
    </source>
</evidence>
<dbReference type="Pfam" id="PF00067">
    <property type="entry name" value="p450"/>
    <property type="match status" value="1"/>
</dbReference>
<keyword evidence="8" id="KW-0256">Endoplasmic reticulum</keyword>
<organism evidence="16">
    <name type="scientific">Chamberlinius hualienensis</name>
    <dbReference type="NCBI Taxonomy" id="1551368"/>
    <lineage>
        <taxon>Eukaryota</taxon>
        <taxon>Metazoa</taxon>
        <taxon>Ecdysozoa</taxon>
        <taxon>Arthropoda</taxon>
        <taxon>Myriapoda</taxon>
        <taxon>Diplopoda</taxon>
        <taxon>Helminthomorpha</taxon>
        <taxon>Polydesmida</taxon>
        <taxon>Paradoxosomatidae</taxon>
        <taxon>Chamberlinius</taxon>
    </lineage>
</organism>
<evidence type="ECO:0000256" key="11">
    <source>
        <dbReference type="ARBA" id="ARBA00023004"/>
    </source>
</evidence>
<sequence>MNLEAIAYVCYGIASAITIKLILDFVSSLYQFPPGPWGLPVVGYIPWLGKDPAKTFIKISKKYGNIFSVSLGGKAFVVLNDWQAIKMTIMEQPQTFLGRTANVTINVATERKDVAFSDGPIWRVHRNLVVQCMKSAGIGKSAMEINVKSALHDLIEQLESSNNIPIEMSSLFFMPLMKVVWKLVANKNVKDANKEISSFNDDINCMFQQMGPDNLYDIFPWLRFIPPNDSRYKRFVKSAQKIKTYLRSIIKSHENKWAEGEENDFIDFYLSNIKCEQAAGNSKPPYNADYCMYSVLDMFLAAIETTSATMLWTFLFLLRNPEVLKKARKEMDSVVGRERLPCLDDYSRLPYMKALIMEVHRVATVGPLSVPHVCTRETRIGAIKIPKNAACLQNIYAVHHDPNLWMEPSKFEPERFINEKNEATWPPYLIPFSVGPRQCIGKSFADMFLKIFIAGLLHQFNFNFSNDHPEPNLERANGLTTHPYPYFLTFAVRKY</sequence>
<dbReference type="FunFam" id="1.10.630.10:FF:000238">
    <property type="entry name" value="Cytochrome P450 2A6"/>
    <property type="match status" value="1"/>
</dbReference>
<evidence type="ECO:0000256" key="10">
    <source>
        <dbReference type="ARBA" id="ARBA00023002"/>
    </source>
</evidence>
<evidence type="ECO:0000256" key="2">
    <source>
        <dbReference type="ARBA" id="ARBA00003690"/>
    </source>
</evidence>
<dbReference type="CDD" id="cd20617">
    <property type="entry name" value="CYP1_2-like"/>
    <property type="match status" value="1"/>
</dbReference>
<keyword evidence="6 14" id="KW-0349">Heme</keyword>
<dbReference type="InterPro" id="IPR036396">
    <property type="entry name" value="Cyt_P450_sf"/>
</dbReference>
<feature type="binding site" description="axial binding residue" evidence="14">
    <location>
        <position position="439"/>
    </location>
    <ligand>
        <name>heme</name>
        <dbReference type="ChEBI" id="CHEBI:30413"/>
    </ligand>
    <ligandPart>
        <name>Fe</name>
        <dbReference type="ChEBI" id="CHEBI:18248"/>
    </ligandPart>
</feature>
<dbReference type="GO" id="GO:0042448">
    <property type="term" value="P:progesterone metabolic process"/>
    <property type="evidence" value="ECO:0007669"/>
    <property type="project" value="TreeGrafter"/>
</dbReference>
<keyword evidence="7 14" id="KW-0479">Metal-binding</keyword>